<evidence type="ECO:0000256" key="1">
    <source>
        <dbReference type="ARBA" id="ARBA00023026"/>
    </source>
</evidence>
<sequence length="525" mass="55339">MFLSKLLSALSIAATASAAFQCQAADDVGADETLYLGAAIDQPISFQFNRKDATYIAPHFAWINIPPGGSLTIRSPDGSQQRDYSNVNQTNFYAEYIQGDTALLTYTPPAVTDGTTTSHDAFFIDKFAHGFPDQPNTESLCGKDDTRGAVCLRDSDPPKYQKAQAVARLFIDGTSLCTGWLFGSEGHLITNNHCIGYASKAKYTQFEFGAECAKCDDKVNITNTRFTCPGEVVATSAEFIYTSAKNDFTLVKLNVKPGVSLAKYGYLQARASGPVLGESIYIPQHPSGRPTRIATVLDDGSPGTIEIMSQKSCVADEVGYMLDTQGGASGSPVLSAKENVVVALHNCGGGMNGGVKIDHVVDELTKANVLPKDALASGDSPAPLPTSKSPVAPSTTPQISTTKPTTLSPNTNSPTTAPAQPTTPVPSSTPKTKKPKTKAPKTSTTVPEPTTDVPTEAPKPSSRTPTASPQPSTQAPPPTPSSSQPSNCHGCTGCYSKSLGFCLGSDYTKDDCTAAAYFQTIWCGK</sequence>
<dbReference type="Pfam" id="PF13365">
    <property type="entry name" value="Trypsin_2"/>
    <property type="match status" value="1"/>
</dbReference>
<dbReference type="PANTHER" id="PTHR36234">
    <property type="entry name" value="LYSYL ENDOPEPTIDASE"/>
    <property type="match status" value="1"/>
</dbReference>
<dbReference type="EMBL" id="CAADRA010002435">
    <property type="protein sequence ID" value="VFT83213.1"/>
    <property type="molecule type" value="Genomic_DNA"/>
</dbReference>
<dbReference type="Proteomes" id="UP000332933">
    <property type="component" value="Unassembled WGS sequence"/>
</dbReference>
<feature type="region of interest" description="Disordered" evidence="2">
    <location>
        <begin position="373"/>
        <end position="488"/>
    </location>
</feature>
<dbReference type="Gene3D" id="2.40.10.10">
    <property type="entry name" value="Trypsin-like serine proteases"/>
    <property type="match status" value="2"/>
</dbReference>
<name>A0A485KDX9_9STRA</name>
<feature type="signal peptide" evidence="3">
    <location>
        <begin position="1"/>
        <end position="18"/>
    </location>
</feature>
<accession>A0A485KDX9</accession>
<dbReference type="SUPFAM" id="SSF50494">
    <property type="entry name" value="Trypsin-like serine proteases"/>
    <property type="match status" value="1"/>
</dbReference>
<evidence type="ECO:0000313" key="5">
    <source>
        <dbReference type="EMBL" id="VFT83213.1"/>
    </source>
</evidence>
<organism evidence="5 6">
    <name type="scientific">Aphanomyces stellatus</name>
    <dbReference type="NCBI Taxonomy" id="120398"/>
    <lineage>
        <taxon>Eukaryota</taxon>
        <taxon>Sar</taxon>
        <taxon>Stramenopiles</taxon>
        <taxon>Oomycota</taxon>
        <taxon>Saprolegniomycetes</taxon>
        <taxon>Saprolegniales</taxon>
        <taxon>Verrucalvaceae</taxon>
        <taxon>Aphanomyces</taxon>
    </lineage>
</organism>
<dbReference type="PRINTS" id="PR01217">
    <property type="entry name" value="PRICHEXTENSN"/>
</dbReference>
<dbReference type="InterPro" id="IPR043504">
    <property type="entry name" value="Peptidase_S1_PA_chymotrypsin"/>
</dbReference>
<dbReference type="EMBL" id="VJMH01002433">
    <property type="protein sequence ID" value="KAF0708799.1"/>
    <property type="molecule type" value="Genomic_DNA"/>
</dbReference>
<dbReference type="InterPro" id="IPR009003">
    <property type="entry name" value="Peptidase_S1_PA"/>
</dbReference>
<dbReference type="OrthoDB" id="62371at2759"/>
<reference evidence="4" key="2">
    <citation type="submission" date="2019-06" db="EMBL/GenBank/DDBJ databases">
        <title>Genomics analysis of Aphanomyces spp. identifies a new class of oomycete effector associated with host adaptation.</title>
        <authorList>
            <person name="Gaulin E."/>
        </authorList>
    </citation>
    <scope>NUCLEOTIDE SEQUENCE</scope>
    <source>
        <strain evidence="4">CBS 578.67</strain>
    </source>
</reference>
<keyword evidence="6" id="KW-1185">Reference proteome</keyword>
<proteinExistence type="predicted"/>
<feature type="chain" id="PRO_5033436853" evidence="3">
    <location>
        <begin position="19"/>
        <end position="525"/>
    </location>
</feature>
<protein>
    <submittedName>
        <fullName evidence="5">Aste57867_6210 protein</fullName>
    </submittedName>
</protein>
<reference evidence="5 6" key="1">
    <citation type="submission" date="2019-03" db="EMBL/GenBank/DDBJ databases">
        <authorList>
            <person name="Gaulin E."/>
            <person name="Dumas B."/>
        </authorList>
    </citation>
    <scope>NUCLEOTIDE SEQUENCE [LARGE SCALE GENOMIC DNA]</scope>
    <source>
        <strain evidence="5">CBS 568.67</strain>
    </source>
</reference>
<dbReference type="AlphaFoldDB" id="A0A485KDX9"/>
<evidence type="ECO:0000256" key="2">
    <source>
        <dbReference type="SAM" id="MobiDB-lite"/>
    </source>
</evidence>
<keyword evidence="1" id="KW-0843">Virulence</keyword>
<evidence type="ECO:0000313" key="4">
    <source>
        <dbReference type="EMBL" id="KAF0708799.1"/>
    </source>
</evidence>
<evidence type="ECO:0000313" key="6">
    <source>
        <dbReference type="Proteomes" id="UP000332933"/>
    </source>
</evidence>
<gene>
    <name evidence="5" type="primary">Aste57867_6210</name>
    <name evidence="4" type="ORF">As57867_006196</name>
    <name evidence="5" type="ORF">ASTE57867_6210</name>
</gene>
<feature type="compositionally biased region" description="Low complexity" evidence="2">
    <location>
        <begin position="393"/>
        <end position="430"/>
    </location>
</feature>
<evidence type="ECO:0000256" key="3">
    <source>
        <dbReference type="SAM" id="SignalP"/>
    </source>
</evidence>
<dbReference type="PANTHER" id="PTHR36234:SF5">
    <property type="entry name" value="LYSYL ENDOPEPTIDASE"/>
    <property type="match status" value="1"/>
</dbReference>
<feature type="compositionally biased region" description="Low complexity" evidence="2">
    <location>
        <begin position="440"/>
        <end position="473"/>
    </location>
</feature>
<keyword evidence="3" id="KW-0732">Signal</keyword>